<evidence type="ECO:0000256" key="5">
    <source>
        <dbReference type="ARBA" id="ARBA00022827"/>
    </source>
</evidence>
<name>A0A1W1CNK8_9ZZZZ</name>
<keyword evidence="5" id="KW-0274">FAD</keyword>
<dbReference type="Gene3D" id="3.30.9.10">
    <property type="entry name" value="D-Amino Acid Oxidase, subunit A, domain 2"/>
    <property type="match status" value="1"/>
</dbReference>
<dbReference type="InterPro" id="IPR006231">
    <property type="entry name" value="MQO"/>
</dbReference>
<sequence length="456" mass="51320">MLINKLFDTAIIGGGVAGTSLLFTLARYTDINNIILFEKYDEVSQLNSNPKANSQTLHVGDIESNYTYEKAGKVKKASSMVANYIQNFNEVDNVGFIKDKMLLAVGEEEVSKLKERFSKFKTLYPYLELWDKEFLAKFEPKLVEGREEPILAMGARGQITTVDYKKLSESFVQQALDTEKNIQMRYNEEVIKIEKNEDDTFTITSDTTRFRAKSVVVNAGAYSLLFAQSMGYGKEYAILPIGGSFFFTKDKLLNSKVYTMQNPKLPFAAIHADPDVTQEWNTRFGPTAFALPKLERYHSLHLKDLISALNIDKDVTKVYTNLFKDKTIRRYILKNFIEEIPLMGKEVFVRDAKKVIPSIKVKDLTFAEGYGGMRPQIIDKKNQELLLGEAKIEEDGLVFNMTPSPGATSSLSIALSDALGVCKVIGANFDMAKHEAEIQSLVSHSKVEPVAIKERA</sequence>
<dbReference type="GO" id="GO:0006099">
    <property type="term" value="P:tricarboxylic acid cycle"/>
    <property type="evidence" value="ECO:0007669"/>
    <property type="project" value="UniProtKB-UniPathway"/>
</dbReference>
<evidence type="ECO:0000256" key="6">
    <source>
        <dbReference type="ARBA" id="ARBA00023002"/>
    </source>
</evidence>
<keyword evidence="4" id="KW-0285">Flavoprotein</keyword>
<dbReference type="SUPFAM" id="SSF51905">
    <property type="entry name" value="FAD/NAD(P)-binding domain"/>
    <property type="match status" value="1"/>
</dbReference>
<dbReference type="GO" id="GO:0047545">
    <property type="term" value="F:(S)-2-hydroxyglutarate dehydrogenase activity"/>
    <property type="evidence" value="ECO:0007669"/>
    <property type="project" value="TreeGrafter"/>
</dbReference>
<proteinExistence type="predicted"/>
<comment type="pathway">
    <text evidence="2">Carbohydrate metabolism; tricarboxylic acid cycle.</text>
</comment>
<keyword evidence="3" id="KW-0816">Tricarboxylic acid cycle</keyword>
<organism evidence="7">
    <name type="scientific">hydrothermal vent metagenome</name>
    <dbReference type="NCBI Taxonomy" id="652676"/>
    <lineage>
        <taxon>unclassified sequences</taxon>
        <taxon>metagenomes</taxon>
        <taxon>ecological metagenomes</taxon>
    </lineage>
</organism>
<evidence type="ECO:0000256" key="1">
    <source>
        <dbReference type="ARBA" id="ARBA00001974"/>
    </source>
</evidence>
<evidence type="ECO:0000313" key="7">
    <source>
        <dbReference type="EMBL" id="SFV67282.1"/>
    </source>
</evidence>
<gene>
    <name evidence="7" type="ORF">MNB_SV-14-504</name>
</gene>
<dbReference type="EMBL" id="FPHN01000224">
    <property type="protein sequence ID" value="SFV67282.1"/>
    <property type="molecule type" value="Genomic_DNA"/>
</dbReference>
<keyword evidence="6 7" id="KW-0560">Oxidoreductase</keyword>
<dbReference type="PANTHER" id="PTHR43104:SF2">
    <property type="entry name" value="L-2-HYDROXYGLUTARATE DEHYDROGENASE, MITOCHONDRIAL"/>
    <property type="match status" value="1"/>
</dbReference>
<dbReference type="Gene3D" id="3.50.50.60">
    <property type="entry name" value="FAD/NAD(P)-binding domain"/>
    <property type="match status" value="2"/>
</dbReference>
<evidence type="ECO:0000256" key="3">
    <source>
        <dbReference type="ARBA" id="ARBA00022532"/>
    </source>
</evidence>
<dbReference type="EC" id="1.1.5.4" evidence="7"/>
<dbReference type="GO" id="GO:0005737">
    <property type="term" value="C:cytoplasm"/>
    <property type="evidence" value="ECO:0007669"/>
    <property type="project" value="TreeGrafter"/>
</dbReference>
<protein>
    <submittedName>
        <fullName evidence="7">Malate:quinone oxidoreductase</fullName>
        <ecNumber evidence="7">1.1.5.4</ecNumber>
    </submittedName>
</protein>
<dbReference type="AlphaFoldDB" id="A0A1W1CNK8"/>
<dbReference type="UniPathway" id="UPA00223"/>
<dbReference type="InterPro" id="IPR036188">
    <property type="entry name" value="FAD/NAD-bd_sf"/>
</dbReference>
<dbReference type="GO" id="GO:0008924">
    <property type="term" value="F:L-malate dehydrogenase (quinone) activity"/>
    <property type="evidence" value="ECO:0007669"/>
    <property type="project" value="UniProtKB-EC"/>
</dbReference>
<evidence type="ECO:0000256" key="2">
    <source>
        <dbReference type="ARBA" id="ARBA00005163"/>
    </source>
</evidence>
<reference evidence="7" key="1">
    <citation type="submission" date="2016-10" db="EMBL/GenBank/DDBJ databases">
        <authorList>
            <person name="de Groot N.N."/>
        </authorList>
    </citation>
    <scope>NUCLEOTIDE SEQUENCE</scope>
</reference>
<comment type="cofactor">
    <cofactor evidence="1">
        <name>FAD</name>
        <dbReference type="ChEBI" id="CHEBI:57692"/>
    </cofactor>
</comment>
<accession>A0A1W1CNK8</accession>
<evidence type="ECO:0000256" key="4">
    <source>
        <dbReference type="ARBA" id="ARBA00022630"/>
    </source>
</evidence>
<dbReference type="PANTHER" id="PTHR43104">
    <property type="entry name" value="L-2-HYDROXYGLUTARATE DEHYDROGENASE, MITOCHONDRIAL"/>
    <property type="match status" value="1"/>
</dbReference>
<dbReference type="Pfam" id="PF06039">
    <property type="entry name" value="Mqo"/>
    <property type="match status" value="1"/>
</dbReference>